<reference evidence="1 2" key="1">
    <citation type="submission" date="2024-09" db="EMBL/GenBank/DDBJ databases">
        <authorList>
            <person name="Sun Q."/>
            <person name="Mori K."/>
        </authorList>
    </citation>
    <scope>NUCLEOTIDE SEQUENCE [LARGE SCALE GENOMIC DNA]</scope>
    <source>
        <strain evidence="1 2">JCM 11201</strain>
    </source>
</reference>
<keyword evidence="1" id="KW-0255">Endonuclease</keyword>
<name>A0ABV5WGQ6_9BACI</name>
<dbReference type="EMBL" id="JBHMAF010000079">
    <property type="protein sequence ID" value="MFB9759613.1"/>
    <property type="molecule type" value="Genomic_DNA"/>
</dbReference>
<organism evidence="1 2">
    <name type="scientific">Ectobacillus funiculus</name>
    <dbReference type="NCBI Taxonomy" id="137993"/>
    <lineage>
        <taxon>Bacteria</taxon>
        <taxon>Bacillati</taxon>
        <taxon>Bacillota</taxon>
        <taxon>Bacilli</taxon>
        <taxon>Bacillales</taxon>
        <taxon>Bacillaceae</taxon>
        <taxon>Ectobacillus</taxon>
    </lineage>
</organism>
<dbReference type="GO" id="GO:0004519">
    <property type="term" value="F:endonuclease activity"/>
    <property type="evidence" value="ECO:0007669"/>
    <property type="project" value="UniProtKB-KW"/>
</dbReference>
<dbReference type="InterPro" id="IPR009057">
    <property type="entry name" value="Homeodomain-like_sf"/>
</dbReference>
<protein>
    <submittedName>
        <fullName evidence="1">LAGLIDADG family homing endonuclease</fullName>
    </submittedName>
</protein>
<dbReference type="Gene3D" id="3.10.28.10">
    <property type="entry name" value="Homing endonucleases"/>
    <property type="match status" value="1"/>
</dbReference>
<keyword evidence="1" id="KW-0378">Hydrolase</keyword>
<keyword evidence="2" id="KW-1185">Reference proteome</keyword>
<evidence type="ECO:0000313" key="2">
    <source>
        <dbReference type="Proteomes" id="UP001589609"/>
    </source>
</evidence>
<dbReference type="InterPro" id="IPR027434">
    <property type="entry name" value="Homing_endonucl"/>
</dbReference>
<keyword evidence="1" id="KW-0540">Nuclease</keyword>
<sequence>MFPKHKYEKLYSERDKRILELYKSGLNTMQIEKELGIRNNTIGRVLKRHNIKPQGRQLTPEQLDEIKALHLLGWHTVEIANKLDISDSAVGRNLNRMGVTNRHYGKKLSPQKEAEVLTLYLKGLTTKIIGDMFKVDANTVANIVRRHGFTLRQGGYIPALKFTDFFRTIDTEEKAYYLGMMITDGCVVIQESRSPCIGIMLKKEDKYIIDRFAEILGFESDRVKISNRDEIYFRFHSKEMADDLAKFGVTPTKTFTTYIPTITEHVMPHLIRGCFDGDGSVFVHTTKEGRNSLRVAFYGTHLACEQFQGHLINTLNISKTKVYKQKSHNVSFININRKKDILAFYNYIYKDAKIYLNRKKEEFDNNMDLLEYCNKKTKG</sequence>
<accession>A0ABV5WGQ6</accession>
<dbReference type="SUPFAM" id="SSF55608">
    <property type="entry name" value="Homing endonucleases"/>
    <property type="match status" value="1"/>
</dbReference>
<dbReference type="SUPFAM" id="SSF46689">
    <property type="entry name" value="Homeodomain-like"/>
    <property type="match status" value="1"/>
</dbReference>
<comment type="caution">
    <text evidence="1">The sequence shown here is derived from an EMBL/GenBank/DDBJ whole genome shotgun (WGS) entry which is preliminary data.</text>
</comment>
<dbReference type="Gene3D" id="1.10.10.60">
    <property type="entry name" value="Homeodomain-like"/>
    <property type="match status" value="3"/>
</dbReference>
<dbReference type="Proteomes" id="UP001589609">
    <property type="component" value="Unassembled WGS sequence"/>
</dbReference>
<proteinExistence type="predicted"/>
<gene>
    <name evidence="1" type="ORF">ACFFMS_14405</name>
</gene>
<evidence type="ECO:0000313" key="1">
    <source>
        <dbReference type="EMBL" id="MFB9759613.1"/>
    </source>
</evidence>
<dbReference type="RefSeq" id="WP_379949947.1">
    <property type="nucleotide sequence ID" value="NZ_JBHMAF010000079.1"/>
</dbReference>